<dbReference type="NCBIfam" id="NF002018">
    <property type="entry name" value="PRK00823.1-3"/>
    <property type="match status" value="1"/>
</dbReference>
<protein>
    <recommendedName>
        <fullName evidence="4">Putative pterin-4-alpha-carbinolamine dehydratase</fullName>
        <shortName evidence="4">PHS</shortName>
        <ecNumber evidence="4">4.2.1.96</ecNumber>
    </recommendedName>
    <alternativeName>
        <fullName evidence="4">4-alpha-hydroxy-tetrahydropterin dehydratase</fullName>
    </alternativeName>
    <alternativeName>
        <fullName evidence="4">Pterin carbinolamine dehydratase</fullName>
        <shortName evidence="4">PCD</shortName>
    </alternativeName>
</protein>
<dbReference type="NCBIfam" id="NF002017">
    <property type="entry name" value="PRK00823.1-2"/>
    <property type="match status" value="1"/>
</dbReference>
<keyword evidence="6" id="KW-1185">Reference proteome</keyword>
<accession>A0A4S8NZR6</accession>
<evidence type="ECO:0000256" key="3">
    <source>
        <dbReference type="ARBA" id="ARBA00023239"/>
    </source>
</evidence>
<keyword evidence="3 4" id="KW-0456">Lyase</keyword>
<dbReference type="Proteomes" id="UP000308828">
    <property type="component" value="Unassembled WGS sequence"/>
</dbReference>
<dbReference type="InterPro" id="IPR036428">
    <property type="entry name" value="PCD_sf"/>
</dbReference>
<dbReference type="InterPro" id="IPR001533">
    <property type="entry name" value="Pterin_deHydtase"/>
</dbReference>
<dbReference type="PANTHER" id="PTHR12599:SF0">
    <property type="entry name" value="PTERIN-4-ALPHA-CARBINOLAMINE DEHYDRATASE"/>
    <property type="match status" value="1"/>
</dbReference>
<organism evidence="5 6">
    <name type="scientific">Peteryoungia ipomoeae</name>
    <dbReference type="NCBI Taxonomy" id="1210932"/>
    <lineage>
        <taxon>Bacteria</taxon>
        <taxon>Pseudomonadati</taxon>
        <taxon>Pseudomonadota</taxon>
        <taxon>Alphaproteobacteria</taxon>
        <taxon>Hyphomicrobiales</taxon>
        <taxon>Rhizobiaceae</taxon>
        <taxon>Peteryoungia</taxon>
    </lineage>
</organism>
<evidence type="ECO:0000256" key="1">
    <source>
        <dbReference type="ARBA" id="ARBA00001554"/>
    </source>
</evidence>
<dbReference type="Gene3D" id="3.30.1360.20">
    <property type="entry name" value="Transcriptional coactivator/pterin dehydratase"/>
    <property type="match status" value="1"/>
</dbReference>
<proteinExistence type="inferred from homology"/>
<gene>
    <name evidence="5" type="ORF">FAA97_13860</name>
</gene>
<evidence type="ECO:0000313" key="5">
    <source>
        <dbReference type="EMBL" id="THV22365.1"/>
    </source>
</evidence>
<dbReference type="CDD" id="cd00914">
    <property type="entry name" value="PCD_DCoH_subfamily_b"/>
    <property type="match status" value="1"/>
</dbReference>
<dbReference type="AlphaFoldDB" id="A0A4S8NZR6"/>
<name>A0A4S8NZR6_9HYPH</name>
<dbReference type="OrthoDB" id="9794987at2"/>
<dbReference type="GO" id="GO:0006729">
    <property type="term" value="P:tetrahydrobiopterin biosynthetic process"/>
    <property type="evidence" value="ECO:0007669"/>
    <property type="project" value="InterPro"/>
</dbReference>
<dbReference type="EC" id="4.2.1.96" evidence="4"/>
<comment type="catalytic activity">
    <reaction evidence="1 4">
        <text>(4aS,6R)-4a-hydroxy-L-erythro-5,6,7,8-tetrahydrobiopterin = (6R)-L-erythro-6,7-dihydrobiopterin + H2O</text>
        <dbReference type="Rhea" id="RHEA:11920"/>
        <dbReference type="ChEBI" id="CHEBI:15377"/>
        <dbReference type="ChEBI" id="CHEBI:15642"/>
        <dbReference type="ChEBI" id="CHEBI:43120"/>
        <dbReference type="EC" id="4.2.1.96"/>
    </reaction>
</comment>
<evidence type="ECO:0000256" key="4">
    <source>
        <dbReference type="HAMAP-Rule" id="MF_00434"/>
    </source>
</evidence>
<dbReference type="GO" id="GO:0008124">
    <property type="term" value="F:4-alpha-hydroxytetrahydrobiopterin dehydratase activity"/>
    <property type="evidence" value="ECO:0007669"/>
    <property type="project" value="UniProtKB-UniRule"/>
</dbReference>
<evidence type="ECO:0000313" key="6">
    <source>
        <dbReference type="Proteomes" id="UP000308828"/>
    </source>
</evidence>
<dbReference type="Pfam" id="PF01329">
    <property type="entry name" value="Pterin_4a"/>
    <property type="match status" value="1"/>
</dbReference>
<comment type="caution">
    <text evidence="5">The sequence shown here is derived from an EMBL/GenBank/DDBJ whole genome shotgun (WGS) entry which is preliminary data.</text>
</comment>
<reference evidence="5 6" key="1">
    <citation type="submission" date="2019-04" db="EMBL/GenBank/DDBJ databases">
        <title>Genome sequence of strain shin9-1.</title>
        <authorList>
            <person name="Gao J."/>
            <person name="Sun J."/>
        </authorList>
    </citation>
    <scope>NUCLEOTIDE SEQUENCE [LARGE SCALE GENOMIC DNA]</scope>
    <source>
        <strain evidence="6">shin9-1</strain>
    </source>
</reference>
<dbReference type="RefSeq" id="WP_136599135.1">
    <property type="nucleotide sequence ID" value="NZ_STGV01000004.1"/>
</dbReference>
<dbReference type="HAMAP" id="MF_00434">
    <property type="entry name" value="Pterin_4_alpha"/>
    <property type="match status" value="1"/>
</dbReference>
<evidence type="ECO:0000256" key="2">
    <source>
        <dbReference type="ARBA" id="ARBA00006472"/>
    </source>
</evidence>
<dbReference type="PANTHER" id="PTHR12599">
    <property type="entry name" value="PTERIN-4-ALPHA-CARBINOLAMINE DEHYDRATASE"/>
    <property type="match status" value="1"/>
</dbReference>
<sequence length="96" mass="10495">MATLGQDQVRSELSSLPGWRLSADGLAIEKQFVFRNFRAAFAFMTASALAAERMDHHPEWSNVYRKVDIRLTTHSAGGVTELDLKLAAAMEEAAGG</sequence>
<comment type="similarity">
    <text evidence="2 4">Belongs to the pterin-4-alpha-carbinolamine dehydratase family.</text>
</comment>
<dbReference type="EMBL" id="STGV01000004">
    <property type="protein sequence ID" value="THV22365.1"/>
    <property type="molecule type" value="Genomic_DNA"/>
</dbReference>
<dbReference type="SUPFAM" id="SSF55248">
    <property type="entry name" value="PCD-like"/>
    <property type="match status" value="1"/>
</dbReference>